<dbReference type="PANTHER" id="PTHR30289">
    <property type="entry name" value="UNCHARACTERIZED PROTEIN YBCL-RELATED"/>
    <property type="match status" value="1"/>
</dbReference>
<keyword evidence="3" id="KW-1185">Reference proteome</keyword>
<feature type="signal peptide" evidence="1">
    <location>
        <begin position="1"/>
        <end position="22"/>
    </location>
</feature>
<proteinExistence type="predicted"/>
<dbReference type="AlphaFoldDB" id="A0A1Y0I2H6"/>
<dbReference type="SUPFAM" id="SSF49777">
    <property type="entry name" value="PEBP-like"/>
    <property type="match status" value="1"/>
</dbReference>
<dbReference type="EMBL" id="CP021425">
    <property type="protein sequence ID" value="ARU54672.1"/>
    <property type="molecule type" value="Genomic_DNA"/>
</dbReference>
<evidence type="ECO:0000256" key="1">
    <source>
        <dbReference type="SAM" id="SignalP"/>
    </source>
</evidence>
<organism evidence="2 3">
    <name type="scientific">Oleiphilus messinensis</name>
    <dbReference type="NCBI Taxonomy" id="141451"/>
    <lineage>
        <taxon>Bacteria</taxon>
        <taxon>Pseudomonadati</taxon>
        <taxon>Pseudomonadota</taxon>
        <taxon>Gammaproteobacteria</taxon>
        <taxon>Oceanospirillales</taxon>
        <taxon>Oleiphilaceae</taxon>
        <taxon>Oleiphilus</taxon>
    </lineage>
</organism>
<dbReference type="Pfam" id="PF01161">
    <property type="entry name" value="PBP"/>
    <property type="match status" value="1"/>
</dbReference>
<dbReference type="NCBIfam" id="TIGR00481">
    <property type="entry name" value="YbhB/YbcL family Raf kinase inhibitor-like protein"/>
    <property type="match status" value="1"/>
</dbReference>
<dbReference type="PROSITE" id="PS51257">
    <property type="entry name" value="PROKAR_LIPOPROTEIN"/>
    <property type="match status" value="1"/>
</dbReference>
<dbReference type="Gene3D" id="3.90.280.10">
    <property type="entry name" value="PEBP-like"/>
    <property type="match status" value="1"/>
</dbReference>
<dbReference type="OrthoDB" id="9797506at2"/>
<gene>
    <name evidence="2" type="ORF">OLMES_0569</name>
</gene>
<evidence type="ECO:0000313" key="2">
    <source>
        <dbReference type="EMBL" id="ARU54672.1"/>
    </source>
</evidence>
<dbReference type="InterPro" id="IPR036610">
    <property type="entry name" value="PEBP-like_sf"/>
</dbReference>
<dbReference type="PANTHER" id="PTHR30289:SF1">
    <property type="entry name" value="PEBP (PHOSPHATIDYLETHANOLAMINE-BINDING PROTEIN) FAMILY PROTEIN"/>
    <property type="match status" value="1"/>
</dbReference>
<evidence type="ECO:0000313" key="3">
    <source>
        <dbReference type="Proteomes" id="UP000196027"/>
    </source>
</evidence>
<protein>
    <submittedName>
        <fullName evidence="2">Phospholipid-binding protein</fullName>
    </submittedName>
</protein>
<dbReference type="KEGG" id="ome:OLMES_0569"/>
<dbReference type="Proteomes" id="UP000196027">
    <property type="component" value="Chromosome"/>
</dbReference>
<dbReference type="CDD" id="cd00865">
    <property type="entry name" value="PEBP_bact_arch"/>
    <property type="match status" value="1"/>
</dbReference>
<dbReference type="InterPro" id="IPR008914">
    <property type="entry name" value="PEBP"/>
</dbReference>
<feature type="chain" id="PRO_5011000477" evidence="1">
    <location>
        <begin position="23"/>
        <end position="182"/>
    </location>
</feature>
<name>A0A1Y0I2H6_9GAMM</name>
<keyword evidence="1" id="KW-0732">Signal</keyword>
<sequence length="182" mass="19416">MLNLKTCISTLIVTAACASAHAEMQLDSKSIENGATLPNTQVFSGFGCEGGNKSPHLRWKNAPEKTKSFAISVYDPDAPTGSGWWHWTAFNIPKTTSELPEGVKLESQISNGAIEGRTDFGSSGFGGACPPPGDKAHRYIFTVYALDTASLPLDSNASGAMFGYFVNSHTIEKASITAFYGR</sequence>
<dbReference type="InterPro" id="IPR005247">
    <property type="entry name" value="YbhB_YbcL/LppC-like"/>
</dbReference>
<dbReference type="RefSeq" id="WP_087459846.1">
    <property type="nucleotide sequence ID" value="NZ_CP021425.1"/>
</dbReference>
<reference evidence="2 3" key="1">
    <citation type="submission" date="2017-05" db="EMBL/GenBank/DDBJ databases">
        <title>Genomic insights into alkan degradation activity of Oleiphilus messinensis.</title>
        <authorList>
            <person name="Kozyavkin S.A."/>
            <person name="Slesarev A.I."/>
            <person name="Golyshin P.N."/>
            <person name="Korzhenkov A."/>
            <person name="Golyshina O.N."/>
            <person name="Toshchakov S.V."/>
        </authorList>
    </citation>
    <scope>NUCLEOTIDE SEQUENCE [LARGE SCALE GENOMIC DNA]</scope>
    <source>
        <strain evidence="2 3">ME102</strain>
    </source>
</reference>
<accession>A0A1Y0I2H6</accession>